<dbReference type="SUPFAM" id="SSF140741">
    <property type="entry name" value="RUN domain-like"/>
    <property type="match status" value="1"/>
</dbReference>
<keyword evidence="2" id="KW-0597">Phosphoprotein</keyword>
<evidence type="ECO:0000313" key="9">
    <source>
        <dbReference type="Proteomes" id="UP000580691"/>
    </source>
</evidence>
<feature type="compositionally biased region" description="Polar residues" evidence="6">
    <location>
        <begin position="541"/>
        <end position="562"/>
    </location>
</feature>
<dbReference type="GO" id="GO:0005769">
    <property type="term" value="C:early endosome"/>
    <property type="evidence" value="ECO:0007669"/>
    <property type="project" value="TreeGrafter"/>
</dbReference>
<gene>
    <name evidence="8" type="primary">Rubcn</name>
    <name evidence="8" type="ORF">SINWEB_R01365</name>
</gene>
<feature type="region of interest" description="Disordered" evidence="6">
    <location>
        <begin position="541"/>
        <end position="586"/>
    </location>
</feature>
<dbReference type="PANTHER" id="PTHR45971:SF3">
    <property type="entry name" value="RUN DOMAIN BECLIN-1-INTERACTING AND CYSTEINE-RICH DOMAIN-CONTAINING PROTEIN"/>
    <property type="match status" value="1"/>
</dbReference>
<feature type="compositionally biased region" description="Polar residues" evidence="6">
    <location>
        <begin position="291"/>
        <end position="300"/>
    </location>
</feature>
<accession>A0A7K4TNZ8</accession>
<feature type="compositionally biased region" description="Low complexity" evidence="6">
    <location>
        <begin position="272"/>
        <end position="290"/>
    </location>
</feature>
<dbReference type="GO" id="GO:0005770">
    <property type="term" value="C:late endosome"/>
    <property type="evidence" value="ECO:0007669"/>
    <property type="project" value="UniProtKB-SubCell"/>
</dbReference>
<feature type="compositionally biased region" description="Low complexity" evidence="6">
    <location>
        <begin position="415"/>
        <end position="427"/>
    </location>
</feature>
<dbReference type="Pfam" id="PF02759">
    <property type="entry name" value="RUN"/>
    <property type="match status" value="1"/>
</dbReference>
<dbReference type="AlphaFoldDB" id="A0A7K4TNZ8"/>
<reference evidence="8 9" key="1">
    <citation type="submission" date="2019-09" db="EMBL/GenBank/DDBJ databases">
        <title>Bird 10,000 Genomes (B10K) Project - Family phase.</title>
        <authorList>
            <person name="Zhang G."/>
        </authorList>
    </citation>
    <scope>NUCLEOTIDE SEQUENCE [LARGE SCALE GENOMIC DNA]</scope>
    <source>
        <strain evidence="8">B10K-DU-002-08</strain>
        <tissue evidence="8">Muscle</tissue>
    </source>
</reference>
<feature type="compositionally biased region" description="Low complexity" evidence="6">
    <location>
        <begin position="361"/>
        <end position="373"/>
    </location>
</feature>
<dbReference type="SMART" id="SM00593">
    <property type="entry name" value="RUN"/>
    <property type="match status" value="1"/>
</dbReference>
<evidence type="ECO:0000256" key="5">
    <source>
        <dbReference type="SAM" id="Coils"/>
    </source>
</evidence>
<feature type="domain" description="RUN" evidence="7">
    <location>
        <begin position="24"/>
        <end position="165"/>
    </location>
</feature>
<feature type="compositionally biased region" description="Low complexity" evidence="6">
    <location>
        <begin position="240"/>
        <end position="250"/>
    </location>
</feature>
<keyword evidence="9" id="KW-1185">Reference proteome</keyword>
<dbReference type="GO" id="GO:0006914">
    <property type="term" value="P:autophagy"/>
    <property type="evidence" value="ECO:0007669"/>
    <property type="project" value="UniProtKB-KW"/>
</dbReference>
<dbReference type="Gene3D" id="1.20.58.900">
    <property type="match status" value="1"/>
</dbReference>
<dbReference type="GO" id="GO:1901981">
    <property type="term" value="F:phosphatidylinositol phosphate binding"/>
    <property type="evidence" value="ECO:0007669"/>
    <property type="project" value="TreeGrafter"/>
</dbReference>
<dbReference type="GO" id="GO:1901097">
    <property type="term" value="P:negative regulation of autophagosome maturation"/>
    <property type="evidence" value="ECO:0007669"/>
    <property type="project" value="TreeGrafter"/>
</dbReference>
<dbReference type="PROSITE" id="PS50826">
    <property type="entry name" value="RUN"/>
    <property type="match status" value="1"/>
</dbReference>
<evidence type="ECO:0000256" key="6">
    <source>
        <dbReference type="SAM" id="MobiDB-lite"/>
    </source>
</evidence>
<comment type="caution">
    <text evidence="8">The sequence shown here is derived from an EMBL/GenBank/DDBJ whole genome shotgun (WGS) entry which is preliminary data.</text>
</comment>
<dbReference type="EMBL" id="VXBN01000998">
    <property type="protein sequence ID" value="NWQ99688.1"/>
    <property type="molecule type" value="Genomic_DNA"/>
</dbReference>
<dbReference type="SMART" id="SM01175">
    <property type="entry name" value="DUF4206"/>
    <property type="match status" value="1"/>
</dbReference>
<dbReference type="InterPro" id="IPR025258">
    <property type="entry name" value="RH_dom"/>
</dbReference>
<feature type="non-terminal residue" evidence="8">
    <location>
        <position position="945"/>
    </location>
</feature>
<feature type="coiled-coil region" evidence="5">
    <location>
        <begin position="492"/>
        <end position="519"/>
    </location>
</feature>
<evidence type="ECO:0000256" key="1">
    <source>
        <dbReference type="ARBA" id="ARBA00004603"/>
    </source>
</evidence>
<dbReference type="InterPro" id="IPR048569">
    <property type="entry name" value="RUBC_PIKBD"/>
</dbReference>
<keyword evidence="3" id="KW-0967">Endosome</keyword>
<feature type="compositionally biased region" description="Low complexity" evidence="6">
    <location>
        <begin position="320"/>
        <end position="352"/>
    </location>
</feature>
<keyword evidence="4" id="KW-0072">Autophagy</keyword>
<feature type="region of interest" description="Disordered" evidence="6">
    <location>
        <begin position="210"/>
        <end position="427"/>
    </location>
</feature>
<dbReference type="InterPro" id="IPR004012">
    <property type="entry name" value="Run_dom"/>
</dbReference>
<dbReference type="GO" id="GO:0045806">
    <property type="term" value="P:negative regulation of endocytosis"/>
    <property type="evidence" value="ECO:0007669"/>
    <property type="project" value="TreeGrafter"/>
</dbReference>
<comment type="subcellular location">
    <subcellularLocation>
        <location evidence="1">Late endosome</location>
    </subcellularLocation>
</comment>
<dbReference type="OrthoDB" id="10067503at2759"/>
<dbReference type="Proteomes" id="UP000580691">
    <property type="component" value="Unassembled WGS sequence"/>
</dbReference>
<feature type="compositionally biased region" description="Basic and acidic residues" evidence="6">
    <location>
        <begin position="570"/>
        <end position="585"/>
    </location>
</feature>
<dbReference type="PANTHER" id="PTHR45971">
    <property type="entry name" value="PHOX (PX) DOMAIN-CONTAINING PROTEIN"/>
    <property type="match status" value="1"/>
</dbReference>
<evidence type="ECO:0000259" key="7">
    <source>
        <dbReference type="PROSITE" id="PS50826"/>
    </source>
</evidence>
<keyword evidence="5" id="KW-0175">Coiled coil</keyword>
<dbReference type="Pfam" id="PF21054">
    <property type="entry name" value="RUBC_PIKBD"/>
    <property type="match status" value="1"/>
</dbReference>
<feature type="non-terminal residue" evidence="8">
    <location>
        <position position="1"/>
    </location>
</feature>
<proteinExistence type="predicted"/>
<evidence type="ECO:0000256" key="2">
    <source>
        <dbReference type="ARBA" id="ARBA00022553"/>
    </source>
</evidence>
<evidence type="ECO:0000256" key="3">
    <source>
        <dbReference type="ARBA" id="ARBA00022753"/>
    </source>
</evidence>
<dbReference type="InterPro" id="IPR052428">
    <property type="entry name" value="Autophagy_HostDef_Reg"/>
</dbReference>
<evidence type="ECO:0000256" key="4">
    <source>
        <dbReference type="ARBA" id="ARBA00023006"/>
    </source>
</evidence>
<evidence type="ECO:0000313" key="8">
    <source>
        <dbReference type="EMBL" id="NWQ99688.1"/>
    </source>
</evidence>
<sequence>HWKLLGNLKTTVEGLVSISNPNVWSKYGGLERLCRDMHSILYHGLIHDKVCCRQKDYWQFVKDIRWLSPGSAHHLEKFISLQESGQRDPEGPGDQAIAQLWLQHSLQCHCLSAQLRPLLGNHQYIRKFYTDTAFLLSDAHVTAMLQCLEAVEQNNPRLLAQIDTSMLTRKSDNPSPVTKSQSLTALPASPCVPAATCTQQRCFGSFSSLQHPASSGIKDRRPVSSCGSSNSSQPQERCPSTRSSSFSEGRSPLEQPSSVTRFHVPSPKDPFSPASEMSSSTTSQSEDTWTGSQDDAQSDVNDGPEYLAIGNLGRRGRACSSTSTSSTKSSSSKLFSSSSSQKLDSVSSLGEQGASGGGSRGLSLLRRSSFSEGQSSAPQGILKKSHVRSHSDTNVTSGKLHESHGDPSGGRGPVSASTQSSELSTPSSLYMEYDSGQYLSSGEGMFRRPSEGQSLISYLSEQDFGSCADLEKENAHFSISESLIAAIELMKCNMMSRQLEEEEEDSDKEIQELKQKIRIRRQQIRTRHLFPTCQEMGSDSLLATDSGSQFSSHGSMRLSDSGSAEDVEEYEIRDADIKRNPDSSRKSFLSSDSISHSFLNSNSAEAVAMGLLKQFEGMQLPAASELEWLVPEHDAPQKLLPIPDSLPISPDDGEHADIYKLRIRVRGNLEWAPPRPQIIFNVHSAPARKVAVAKQNYRCAGCGIRTDPDYIKRMRYCEYLGKYFCQCCHENAQTIIPSHILRKWDFSKYYVSNFSKDLLSKIWSDPLFNVQAINPALYQKVKALNQVRLLRIQLFHMKNMFKTCRLAKDLLDSFDTVPGHLTEDLHLYSLSDFSAIKKGDLMPRLTELLKAGSLHIDKCMLCQAKGFICEFCQNEDDIIFPFELNKCKTCEECKACYHKSCFKSTHCPRCERLQARRELLDRQSAESYISDCEDELEQPEAVAAT</sequence>
<name>A0A7K4TNZ8_9SYLV</name>
<protein>
    <submittedName>
        <fullName evidence="8">RUBIC protein</fullName>
    </submittedName>
</protein>
<organism evidence="8 9">
    <name type="scientific">Sinosuthora webbiana</name>
    <dbReference type="NCBI Taxonomy" id="337173"/>
    <lineage>
        <taxon>Eukaryota</taxon>
        <taxon>Metazoa</taxon>
        <taxon>Chordata</taxon>
        <taxon>Craniata</taxon>
        <taxon>Vertebrata</taxon>
        <taxon>Euteleostomi</taxon>
        <taxon>Archelosauria</taxon>
        <taxon>Archosauria</taxon>
        <taxon>Dinosauria</taxon>
        <taxon>Saurischia</taxon>
        <taxon>Theropoda</taxon>
        <taxon>Coelurosauria</taxon>
        <taxon>Aves</taxon>
        <taxon>Neognathae</taxon>
        <taxon>Neoaves</taxon>
        <taxon>Telluraves</taxon>
        <taxon>Australaves</taxon>
        <taxon>Passeriformes</taxon>
        <taxon>Sylvioidea</taxon>
        <taxon>Sylviidae</taxon>
        <taxon>Sinosuthora</taxon>
    </lineage>
</organism>
<dbReference type="Pfam" id="PF13901">
    <property type="entry name" value="RH_dom"/>
    <property type="match status" value="1"/>
</dbReference>
<dbReference type="CDD" id="cd17686">
    <property type="entry name" value="RUN_RUBCN"/>
    <property type="match status" value="1"/>
</dbReference>
<dbReference type="InterPro" id="IPR037213">
    <property type="entry name" value="Run_dom_sf"/>
</dbReference>